<dbReference type="PANTHER" id="PTHR43857:SF1">
    <property type="entry name" value="YJGH FAMILY PROTEIN"/>
    <property type="match status" value="1"/>
</dbReference>
<dbReference type="CDD" id="cd00448">
    <property type="entry name" value="YjgF_YER057c_UK114_family"/>
    <property type="match status" value="1"/>
</dbReference>
<dbReference type="InterPro" id="IPR006175">
    <property type="entry name" value="YjgF/YER057c/UK114"/>
</dbReference>
<keyword evidence="2" id="KW-1185">Reference proteome</keyword>
<name>A0ABV8T428_9GAMM</name>
<sequence length="129" mass="14286">MQILQPPHWERPKGYSAGVVGSGRQVIVSGQIGCNERLEIPSARLSDQVRLALANIVTVLAEANARPEHIARLTWYIVDRHEYQAQLKEIGAAYRDIIGRHYPAMAVVQVAALLEEQAKVEIEALALLP</sequence>
<dbReference type="RefSeq" id="WP_380606725.1">
    <property type="nucleotide sequence ID" value="NZ_JBHSDU010000015.1"/>
</dbReference>
<accession>A0ABV8T428</accession>
<keyword evidence="1" id="KW-0378">Hydrolase</keyword>
<dbReference type="GO" id="GO:0016787">
    <property type="term" value="F:hydrolase activity"/>
    <property type="evidence" value="ECO:0007669"/>
    <property type="project" value="UniProtKB-KW"/>
</dbReference>
<dbReference type="EC" id="3.5.-.-" evidence="1"/>
<dbReference type="Gene3D" id="3.30.1330.40">
    <property type="entry name" value="RutC-like"/>
    <property type="match status" value="1"/>
</dbReference>
<dbReference type="SUPFAM" id="SSF55298">
    <property type="entry name" value="YjgF-like"/>
    <property type="match status" value="1"/>
</dbReference>
<organism evidence="1 2">
    <name type="scientific">Steroidobacter flavus</name>
    <dbReference type="NCBI Taxonomy" id="1842136"/>
    <lineage>
        <taxon>Bacteria</taxon>
        <taxon>Pseudomonadati</taxon>
        <taxon>Pseudomonadota</taxon>
        <taxon>Gammaproteobacteria</taxon>
        <taxon>Steroidobacterales</taxon>
        <taxon>Steroidobacteraceae</taxon>
        <taxon>Steroidobacter</taxon>
    </lineage>
</organism>
<dbReference type="EMBL" id="JBHSDU010000015">
    <property type="protein sequence ID" value="MFC4313977.1"/>
    <property type="molecule type" value="Genomic_DNA"/>
</dbReference>
<dbReference type="Pfam" id="PF01042">
    <property type="entry name" value="Ribonuc_L-PSP"/>
    <property type="match status" value="1"/>
</dbReference>
<proteinExistence type="predicted"/>
<protein>
    <submittedName>
        <fullName evidence="1">RidA family protein</fullName>
        <ecNumber evidence="1">3.5.-.-</ecNumber>
    </submittedName>
</protein>
<dbReference type="PANTHER" id="PTHR43857">
    <property type="entry name" value="BLR7761 PROTEIN"/>
    <property type="match status" value="1"/>
</dbReference>
<dbReference type="InterPro" id="IPR035959">
    <property type="entry name" value="RutC-like_sf"/>
</dbReference>
<evidence type="ECO:0000313" key="1">
    <source>
        <dbReference type="EMBL" id="MFC4313977.1"/>
    </source>
</evidence>
<comment type="caution">
    <text evidence="1">The sequence shown here is derived from an EMBL/GenBank/DDBJ whole genome shotgun (WGS) entry which is preliminary data.</text>
</comment>
<dbReference type="Proteomes" id="UP001595904">
    <property type="component" value="Unassembled WGS sequence"/>
</dbReference>
<gene>
    <name evidence="1" type="ORF">ACFPN2_33190</name>
</gene>
<reference evidence="2" key="1">
    <citation type="journal article" date="2019" name="Int. J. Syst. Evol. Microbiol.">
        <title>The Global Catalogue of Microorganisms (GCM) 10K type strain sequencing project: providing services to taxonomists for standard genome sequencing and annotation.</title>
        <authorList>
            <consortium name="The Broad Institute Genomics Platform"/>
            <consortium name="The Broad Institute Genome Sequencing Center for Infectious Disease"/>
            <person name="Wu L."/>
            <person name="Ma J."/>
        </authorList>
    </citation>
    <scope>NUCLEOTIDE SEQUENCE [LARGE SCALE GENOMIC DNA]</scope>
    <source>
        <strain evidence="2">CGMCC 1.10759</strain>
    </source>
</reference>
<evidence type="ECO:0000313" key="2">
    <source>
        <dbReference type="Proteomes" id="UP001595904"/>
    </source>
</evidence>